<accession>A0A2U2ALA2</accession>
<feature type="binding site" evidence="4">
    <location>
        <position position="166"/>
    </location>
    <ligand>
        <name>molybdate</name>
        <dbReference type="ChEBI" id="CHEBI:36264"/>
    </ligand>
</feature>
<evidence type="ECO:0000256" key="4">
    <source>
        <dbReference type="PIRSR" id="PIRSR004846-1"/>
    </source>
</evidence>
<feature type="domain" description="Solute-binding protein family 3/N-terminal" evidence="6">
    <location>
        <begin position="25"/>
        <end position="246"/>
    </location>
</feature>
<keyword evidence="2 4" id="KW-0479">Metal-binding</keyword>
<dbReference type="SMART" id="SM00062">
    <property type="entry name" value="PBPb"/>
    <property type="match status" value="1"/>
</dbReference>
<evidence type="ECO:0000313" key="7">
    <source>
        <dbReference type="EMBL" id="PWD83979.1"/>
    </source>
</evidence>
<dbReference type="PANTHER" id="PTHR30632:SF0">
    <property type="entry name" value="SULFATE-BINDING PROTEIN"/>
    <property type="match status" value="1"/>
</dbReference>
<dbReference type="PANTHER" id="PTHR30632">
    <property type="entry name" value="MOLYBDATE-BINDING PERIPLASMIC PROTEIN"/>
    <property type="match status" value="1"/>
</dbReference>
<keyword evidence="4" id="KW-0500">Molybdenum</keyword>
<dbReference type="EMBL" id="QEWW01000006">
    <property type="protein sequence ID" value="PWD83979.1"/>
    <property type="molecule type" value="Genomic_DNA"/>
</dbReference>
<organism evidence="7 9">
    <name type="scientific">Ignatzschineria cameli</name>
    <dbReference type="NCBI Taxonomy" id="2182793"/>
    <lineage>
        <taxon>Bacteria</taxon>
        <taxon>Pseudomonadati</taxon>
        <taxon>Pseudomonadota</taxon>
        <taxon>Gammaproteobacteria</taxon>
        <taxon>Cardiobacteriales</taxon>
        <taxon>Ignatzschineriaceae</taxon>
        <taxon>Ignatzschineria</taxon>
    </lineage>
</organism>
<dbReference type="Gene3D" id="3.40.190.10">
    <property type="entry name" value="Periplasmic binding protein-like II"/>
    <property type="match status" value="2"/>
</dbReference>
<dbReference type="Proteomes" id="UP000245059">
    <property type="component" value="Unassembled WGS sequence"/>
</dbReference>
<dbReference type="RefSeq" id="WP_109202037.1">
    <property type="nucleotide sequence ID" value="NZ_QEWS01000008.1"/>
</dbReference>
<dbReference type="OrthoDB" id="9785015at2"/>
<reference evidence="7" key="1">
    <citation type="journal article" date="2018" name="Genome Announc.">
        <title>Ignatzschineria cameli sp. nov., isolated from necrotic foot tissue of dromedaries (Camelus dromedarius) and associated maggots (Wohlfahrtia species) in Dubai.</title>
        <authorList>
            <person name="Tsang C.C."/>
            <person name="Tang J.Y."/>
            <person name="Fong J.Y."/>
            <person name="Kinne J."/>
            <person name="Lee H.H."/>
            <person name="Joseph M."/>
            <person name="Jose S."/>
            <person name="Schuster R.K."/>
            <person name="Tang Y."/>
            <person name="Sivakumar S."/>
            <person name="Chen J.H."/>
            <person name="Teng J.L."/>
            <person name="Lau S.K."/>
            <person name="Wernery U."/>
            <person name="Woo P.C."/>
        </authorList>
    </citation>
    <scope>NUCLEOTIDE SEQUENCE</scope>
    <source>
        <strain evidence="7">UAE-HKU57</strain>
        <strain evidence="8">UAE-HKU58</strain>
    </source>
</reference>
<dbReference type="AlphaFoldDB" id="A0A2U2ALA2"/>
<feature type="signal peptide" evidence="5">
    <location>
        <begin position="1"/>
        <end position="22"/>
    </location>
</feature>
<evidence type="ECO:0000256" key="2">
    <source>
        <dbReference type="ARBA" id="ARBA00022723"/>
    </source>
</evidence>
<feature type="chain" id="PRO_5015426651" evidence="5">
    <location>
        <begin position="23"/>
        <end position="266"/>
    </location>
</feature>
<evidence type="ECO:0000256" key="1">
    <source>
        <dbReference type="ARBA" id="ARBA00009175"/>
    </source>
</evidence>
<evidence type="ECO:0000313" key="8">
    <source>
        <dbReference type="EMBL" id="PWD90795.1"/>
    </source>
</evidence>
<sequence>MNLLKRALTVTLLSLLSVTAFAAESIFVYSGAGLKKPMEEIATLFEKEHDATVEFNFAGSGQLLAQLETTRKGDAFIVGSDATYLVAHKKGLVGDAYAISHHTPAIVVLKGNPKGIEVLEDLAKPGMKIILGDAKANAIGKTAQNILQKNQLEKINENVVSTANTINEMVMQMALGNADATIATVDAVFMNDNVEVIAIDPAKNIDQIVTGAVVTSSKQPQLAKAFMDLAASNEGKAIFAKYGFAPVEEITVEITSEADQPGSTQN</sequence>
<dbReference type="Proteomes" id="UP000245217">
    <property type="component" value="Unassembled WGS sequence"/>
</dbReference>
<dbReference type="InterPro" id="IPR001638">
    <property type="entry name" value="Solute-binding_3/MltF_N"/>
</dbReference>
<dbReference type="NCBIfam" id="TIGR01256">
    <property type="entry name" value="modA"/>
    <property type="match status" value="1"/>
</dbReference>
<keyword evidence="10" id="KW-1185">Reference proteome</keyword>
<dbReference type="GO" id="GO:0046872">
    <property type="term" value="F:metal ion binding"/>
    <property type="evidence" value="ECO:0007669"/>
    <property type="project" value="UniProtKB-KW"/>
</dbReference>
<reference evidence="9 10" key="2">
    <citation type="submission" date="2018-05" db="EMBL/GenBank/DDBJ databases">
        <title>Ignatzschineria dubaiensis sp. nov., isolated from necrotic foot tissues of dromedaries (Camelus dromedarius) and associated maggots in Dubai, United Arab Emirates.</title>
        <authorList>
            <person name="Tsang C.C."/>
            <person name="Tang J.Y.M."/>
            <person name="Fong J.Y.H."/>
            <person name="Kinne J."/>
            <person name="Lee H.H."/>
            <person name="Joseph M."/>
            <person name="Jose S."/>
            <person name="Schuster R.K."/>
            <person name="Tang Y."/>
            <person name="Sivakumar S."/>
            <person name="Chen J.H.K."/>
            <person name="Teng J.L.L."/>
            <person name="Lau S.K.P."/>
            <person name="Wernery U."/>
            <person name="Woo P.C.Y."/>
        </authorList>
    </citation>
    <scope>NUCLEOTIDE SEQUENCE [LARGE SCALE GENOMIC DNA]</scope>
    <source>
        <strain evidence="9">UAE-HKU57</strain>
        <strain evidence="10">UAE-HKU58</strain>
    </source>
</reference>
<dbReference type="InterPro" id="IPR050682">
    <property type="entry name" value="ModA/WtpA"/>
</dbReference>
<evidence type="ECO:0000259" key="6">
    <source>
        <dbReference type="SMART" id="SM00062"/>
    </source>
</evidence>
<name>A0A2U2ALA2_9GAMM</name>
<comment type="similarity">
    <text evidence="1">Belongs to the bacterial solute-binding protein ModA family.</text>
</comment>
<keyword evidence="3 5" id="KW-0732">Signal</keyword>
<dbReference type="Pfam" id="PF13531">
    <property type="entry name" value="SBP_bac_11"/>
    <property type="match status" value="1"/>
</dbReference>
<dbReference type="GO" id="GO:0015689">
    <property type="term" value="P:molybdate ion transport"/>
    <property type="evidence" value="ECO:0007669"/>
    <property type="project" value="InterPro"/>
</dbReference>
<evidence type="ECO:0000313" key="9">
    <source>
        <dbReference type="Proteomes" id="UP000245059"/>
    </source>
</evidence>
<dbReference type="EMBL" id="QEWV01000007">
    <property type="protein sequence ID" value="PWD90795.1"/>
    <property type="molecule type" value="Genomic_DNA"/>
</dbReference>
<protein>
    <submittedName>
        <fullName evidence="7">Molybdate ABC transporter substrate-binding protein</fullName>
    </submittedName>
</protein>
<dbReference type="SUPFAM" id="SSF53850">
    <property type="entry name" value="Periplasmic binding protein-like II"/>
    <property type="match status" value="1"/>
</dbReference>
<feature type="binding site" evidence="4">
    <location>
        <position position="60"/>
    </location>
    <ligand>
        <name>molybdate</name>
        <dbReference type="ChEBI" id="CHEBI:36264"/>
    </ligand>
</feature>
<dbReference type="InterPro" id="IPR005950">
    <property type="entry name" value="ModA"/>
</dbReference>
<gene>
    <name evidence="7" type="primary">modA</name>
    <name evidence="7" type="ORF">DC077_08175</name>
    <name evidence="8" type="ORF">DC078_07990</name>
</gene>
<evidence type="ECO:0000256" key="3">
    <source>
        <dbReference type="ARBA" id="ARBA00022729"/>
    </source>
</evidence>
<evidence type="ECO:0000256" key="5">
    <source>
        <dbReference type="SAM" id="SignalP"/>
    </source>
</evidence>
<dbReference type="PIRSF" id="PIRSF004846">
    <property type="entry name" value="ModA"/>
    <property type="match status" value="1"/>
</dbReference>
<proteinExistence type="inferred from homology"/>
<dbReference type="GO" id="GO:0030973">
    <property type="term" value="F:molybdate ion binding"/>
    <property type="evidence" value="ECO:0007669"/>
    <property type="project" value="TreeGrafter"/>
</dbReference>
<comment type="caution">
    <text evidence="7">The sequence shown here is derived from an EMBL/GenBank/DDBJ whole genome shotgun (WGS) entry which is preliminary data.</text>
</comment>
<dbReference type="CDD" id="cd13517">
    <property type="entry name" value="PBP2_ModA3_like"/>
    <property type="match status" value="1"/>
</dbReference>
<evidence type="ECO:0000313" key="10">
    <source>
        <dbReference type="Proteomes" id="UP000245217"/>
    </source>
</evidence>